<dbReference type="Gene3D" id="3.30.460.10">
    <property type="entry name" value="Beta Polymerase, domain 2"/>
    <property type="match status" value="1"/>
</dbReference>
<evidence type="ECO:0000313" key="2">
    <source>
        <dbReference type="EMBL" id="KAF5330534.1"/>
    </source>
</evidence>
<dbReference type="AlphaFoldDB" id="A0A8H5BWH8"/>
<evidence type="ECO:0000256" key="1">
    <source>
        <dbReference type="SAM" id="MobiDB-lite"/>
    </source>
</evidence>
<dbReference type="OrthoDB" id="21330at2759"/>
<dbReference type="Proteomes" id="UP000567179">
    <property type="component" value="Unassembled WGS sequence"/>
</dbReference>
<feature type="region of interest" description="Disordered" evidence="1">
    <location>
        <begin position="103"/>
        <end position="128"/>
    </location>
</feature>
<organism evidence="2 3">
    <name type="scientific">Psilocybe cf. subviscida</name>
    <dbReference type="NCBI Taxonomy" id="2480587"/>
    <lineage>
        <taxon>Eukaryota</taxon>
        <taxon>Fungi</taxon>
        <taxon>Dikarya</taxon>
        <taxon>Basidiomycota</taxon>
        <taxon>Agaricomycotina</taxon>
        <taxon>Agaricomycetes</taxon>
        <taxon>Agaricomycetidae</taxon>
        <taxon>Agaricales</taxon>
        <taxon>Agaricineae</taxon>
        <taxon>Strophariaceae</taxon>
        <taxon>Psilocybe</taxon>
    </lineage>
</organism>
<accession>A0A8H5BWH8</accession>
<sequence>MQAIRCARAARSLPRLANTCKSARSITFSLPARNVGRTRAPWFVDPEPVPLTYTKRMVPPHLQAANDAPSVPVDAPEALKSLHAQLVQSPHLDTSELVVSPAVLPPPGPPLQARAPHGRRKRGGIPHKDSGIDSMVGGIWSWVVIAQVKEGTENRGAIESVVRLIRKTLLKMEPPVPLAPKRRENGSGWVMIDGGSFAIHVVSKSSREKYFNQGDW</sequence>
<gene>
    <name evidence="2" type="ORF">D9619_005535</name>
</gene>
<feature type="compositionally biased region" description="Basic residues" evidence="1">
    <location>
        <begin position="116"/>
        <end position="125"/>
    </location>
</feature>
<evidence type="ECO:0000313" key="3">
    <source>
        <dbReference type="Proteomes" id="UP000567179"/>
    </source>
</evidence>
<proteinExistence type="predicted"/>
<dbReference type="InterPro" id="IPR043519">
    <property type="entry name" value="NT_sf"/>
</dbReference>
<keyword evidence="3" id="KW-1185">Reference proteome</keyword>
<name>A0A8H5BWH8_9AGAR</name>
<reference evidence="2 3" key="1">
    <citation type="journal article" date="2020" name="ISME J.">
        <title>Uncovering the hidden diversity of litter-decomposition mechanisms in mushroom-forming fungi.</title>
        <authorList>
            <person name="Floudas D."/>
            <person name="Bentzer J."/>
            <person name="Ahren D."/>
            <person name="Johansson T."/>
            <person name="Persson P."/>
            <person name="Tunlid A."/>
        </authorList>
    </citation>
    <scope>NUCLEOTIDE SEQUENCE [LARGE SCALE GENOMIC DNA]</scope>
    <source>
        <strain evidence="2 3">CBS 101986</strain>
    </source>
</reference>
<dbReference type="EMBL" id="JAACJJ010000001">
    <property type="protein sequence ID" value="KAF5330534.1"/>
    <property type="molecule type" value="Genomic_DNA"/>
</dbReference>
<dbReference type="Pfam" id="PF02410">
    <property type="entry name" value="RsfS"/>
    <property type="match status" value="1"/>
</dbReference>
<comment type="caution">
    <text evidence="2">The sequence shown here is derived from an EMBL/GenBank/DDBJ whole genome shotgun (WGS) entry which is preliminary data.</text>
</comment>
<protein>
    <submittedName>
        <fullName evidence="2">Uncharacterized protein</fullName>
    </submittedName>
</protein>